<name>A0A0C2M4Z7_THEKT</name>
<keyword evidence="2" id="KW-1185">Reference proteome</keyword>
<comment type="caution">
    <text evidence="1">The sequence shown here is derived from an EMBL/GenBank/DDBJ whole genome shotgun (WGS) entry which is preliminary data.</text>
</comment>
<dbReference type="Proteomes" id="UP000031668">
    <property type="component" value="Unassembled WGS sequence"/>
</dbReference>
<evidence type="ECO:0000313" key="1">
    <source>
        <dbReference type="EMBL" id="KII62090.1"/>
    </source>
</evidence>
<dbReference type="EMBL" id="JWZT01005112">
    <property type="protein sequence ID" value="KII62090.1"/>
    <property type="molecule type" value="Genomic_DNA"/>
</dbReference>
<protein>
    <submittedName>
        <fullName evidence="1">Uncharacterized protein</fullName>
    </submittedName>
</protein>
<reference evidence="1 2" key="1">
    <citation type="journal article" date="2014" name="Genome Biol. Evol.">
        <title>The genome of the myxosporean Thelohanellus kitauei shows adaptations to nutrient acquisition within its fish host.</title>
        <authorList>
            <person name="Yang Y."/>
            <person name="Xiong J."/>
            <person name="Zhou Z."/>
            <person name="Huo F."/>
            <person name="Miao W."/>
            <person name="Ran C."/>
            <person name="Liu Y."/>
            <person name="Zhang J."/>
            <person name="Feng J."/>
            <person name="Wang M."/>
            <person name="Wang M."/>
            <person name="Wang L."/>
            <person name="Yao B."/>
        </authorList>
    </citation>
    <scope>NUCLEOTIDE SEQUENCE [LARGE SCALE GENOMIC DNA]</scope>
    <source>
        <strain evidence="1">Wuqing</strain>
    </source>
</reference>
<proteinExistence type="predicted"/>
<dbReference type="AlphaFoldDB" id="A0A0C2M4Z7"/>
<gene>
    <name evidence="1" type="ORF">RF11_12487</name>
</gene>
<sequence>MIPINGAIRSYEYNVANAVDIKFIEFDFIIQDWKISATVVSELNASLIPPGQIDKSVYNLNTEKMHWEKARVKENVVVIPGVSSVPYSGDKLTIQINFNYYPNKGFLISELLFLFTSTKEKSNFDL</sequence>
<accession>A0A0C2M4Z7</accession>
<organism evidence="1 2">
    <name type="scientific">Thelohanellus kitauei</name>
    <name type="common">Myxosporean</name>
    <dbReference type="NCBI Taxonomy" id="669202"/>
    <lineage>
        <taxon>Eukaryota</taxon>
        <taxon>Metazoa</taxon>
        <taxon>Cnidaria</taxon>
        <taxon>Myxozoa</taxon>
        <taxon>Myxosporea</taxon>
        <taxon>Bivalvulida</taxon>
        <taxon>Platysporina</taxon>
        <taxon>Myxobolidae</taxon>
        <taxon>Thelohanellus</taxon>
    </lineage>
</organism>
<evidence type="ECO:0000313" key="2">
    <source>
        <dbReference type="Proteomes" id="UP000031668"/>
    </source>
</evidence>